<dbReference type="AlphaFoldDB" id="A0A3M0CX85"/>
<dbReference type="InterPro" id="IPR050204">
    <property type="entry name" value="AraC_XylS_family_regulators"/>
</dbReference>
<dbReference type="SUPFAM" id="SSF46689">
    <property type="entry name" value="Homeodomain-like"/>
    <property type="match status" value="1"/>
</dbReference>
<dbReference type="Pfam" id="PF12833">
    <property type="entry name" value="HTH_18"/>
    <property type="match status" value="1"/>
</dbReference>
<accession>A0A3M0CX85</accession>
<gene>
    <name evidence="5" type="ORF">BXY39_1066</name>
</gene>
<dbReference type="Proteomes" id="UP000271227">
    <property type="component" value="Unassembled WGS sequence"/>
</dbReference>
<keyword evidence="6" id="KW-1185">Reference proteome</keyword>
<evidence type="ECO:0000256" key="1">
    <source>
        <dbReference type="ARBA" id="ARBA00023015"/>
    </source>
</evidence>
<evidence type="ECO:0000259" key="4">
    <source>
        <dbReference type="PROSITE" id="PS01124"/>
    </source>
</evidence>
<dbReference type="InterPro" id="IPR018060">
    <property type="entry name" value="HTH_AraC"/>
</dbReference>
<dbReference type="InParanoid" id="A0A3M0CX85"/>
<keyword evidence="2 5" id="KW-0238">DNA-binding</keyword>
<keyword evidence="1" id="KW-0805">Transcription regulation</keyword>
<dbReference type="PROSITE" id="PS01124">
    <property type="entry name" value="HTH_ARAC_FAMILY_2"/>
    <property type="match status" value="1"/>
</dbReference>
<keyword evidence="3" id="KW-0804">Transcription</keyword>
<evidence type="ECO:0000313" key="6">
    <source>
        <dbReference type="Proteomes" id="UP000271227"/>
    </source>
</evidence>
<dbReference type="InterPro" id="IPR009057">
    <property type="entry name" value="Homeodomain-like_sf"/>
</dbReference>
<reference evidence="5 6" key="1">
    <citation type="submission" date="2018-10" db="EMBL/GenBank/DDBJ databases">
        <title>Genomic Encyclopedia of Archaeal and Bacterial Type Strains, Phase II (KMG-II): from individual species to whole genera.</title>
        <authorList>
            <person name="Goeker M."/>
        </authorList>
    </citation>
    <scope>NUCLEOTIDE SEQUENCE [LARGE SCALE GENOMIC DNA]</scope>
    <source>
        <strain evidence="5 6">DSM 25217</strain>
    </source>
</reference>
<dbReference type="OrthoDB" id="9793400at2"/>
<evidence type="ECO:0000256" key="2">
    <source>
        <dbReference type="ARBA" id="ARBA00023125"/>
    </source>
</evidence>
<evidence type="ECO:0000313" key="5">
    <source>
        <dbReference type="EMBL" id="RMB08433.1"/>
    </source>
</evidence>
<sequence>MNLHPLGPRASLCFDQPIIALIHQPLLWSASLCFDWTDCYNVANDSQQAGESNVAADPYALIDPYQPTFQSDHTAGPQPIANAIASAVGAQLGEGLSFFGLSADVPPGFRMHGRSIPGLTLEIHRKGRSRTAGASHDRAATLSTGVATTIFTDQPEDWETRAGDHDSIELFSILTDMDWLERADLIPAGKGALTHLAIGYAPVDPGILRALPVSDGDDIHTPVTRLFLEGIALQLLGQSLGRLISGDSRIIDAATNQRARRARDYIVSLPIDKLGIVSAAAALGTSPRQLQRDFLTVFGEGPVTYARRFHLMEAAAKIRSGSLTVVEAAFDAGYSSTGTFSRALFNTLGVRPRDLKARSK</sequence>
<dbReference type="GO" id="GO:0003700">
    <property type="term" value="F:DNA-binding transcription factor activity"/>
    <property type="evidence" value="ECO:0007669"/>
    <property type="project" value="InterPro"/>
</dbReference>
<organism evidence="5 6">
    <name type="scientific">Eilatimonas milleporae</name>
    <dbReference type="NCBI Taxonomy" id="911205"/>
    <lineage>
        <taxon>Bacteria</taxon>
        <taxon>Pseudomonadati</taxon>
        <taxon>Pseudomonadota</taxon>
        <taxon>Alphaproteobacteria</taxon>
        <taxon>Kordiimonadales</taxon>
        <taxon>Kordiimonadaceae</taxon>
        <taxon>Eilatimonas</taxon>
    </lineage>
</organism>
<dbReference type="EMBL" id="REFR01000010">
    <property type="protein sequence ID" value="RMB08433.1"/>
    <property type="molecule type" value="Genomic_DNA"/>
</dbReference>
<dbReference type="Gene3D" id="1.10.10.60">
    <property type="entry name" value="Homeodomain-like"/>
    <property type="match status" value="1"/>
</dbReference>
<name>A0A3M0CX85_9PROT</name>
<protein>
    <submittedName>
        <fullName evidence="5">AraC-like DNA-binding protein</fullName>
    </submittedName>
</protein>
<dbReference type="SMART" id="SM00342">
    <property type="entry name" value="HTH_ARAC"/>
    <property type="match status" value="1"/>
</dbReference>
<feature type="domain" description="HTH araC/xylS-type" evidence="4">
    <location>
        <begin position="260"/>
        <end position="358"/>
    </location>
</feature>
<proteinExistence type="predicted"/>
<evidence type="ECO:0000256" key="3">
    <source>
        <dbReference type="ARBA" id="ARBA00023163"/>
    </source>
</evidence>
<dbReference type="PANTHER" id="PTHR46796">
    <property type="entry name" value="HTH-TYPE TRANSCRIPTIONAL ACTIVATOR RHAS-RELATED"/>
    <property type="match status" value="1"/>
</dbReference>
<dbReference type="GO" id="GO:0043565">
    <property type="term" value="F:sequence-specific DNA binding"/>
    <property type="evidence" value="ECO:0007669"/>
    <property type="project" value="InterPro"/>
</dbReference>
<comment type="caution">
    <text evidence="5">The sequence shown here is derived from an EMBL/GenBank/DDBJ whole genome shotgun (WGS) entry which is preliminary data.</text>
</comment>
<dbReference type="PANTHER" id="PTHR46796:SF6">
    <property type="entry name" value="ARAC SUBFAMILY"/>
    <property type="match status" value="1"/>
</dbReference>